<dbReference type="GO" id="GO:1990316">
    <property type="term" value="C:Atg1/ULK1 kinase complex"/>
    <property type="evidence" value="ECO:0007669"/>
    <property type="project" value="TreeGrafter"/>
</dbReference>
<keyword evidence="6" id="KW-1185">Reference proteome</keyword>
<dbReference type="RefSeq" id="XP_018993748.1">
    <property type="nucleotide sequence ID" value="XM_019138311.1"/>
</dbReference>
<evidence type="ECO:0000313" key="5">
    <source>
        <dbReference type="EMBL" id="ODN78702.1"/>
    </source>
</evidence>
<evidence type="ECO:0000313" key="6">
    <source>
        <dbReference type="Proteomes" id="UP000094065"/>
    </source>
</evidence>
<comment type="caution">
    <text evidence="5">The sequence shown here is derived from an EMBL/GenBank/DDBJ whole genome shotgun (WGS) entry which is preliminary data.</text>
</comment>
<organism evidence="5 6">
    <name type="scientific">Cryptococcus amylolentus CBS 6039</name>
    <dbReference type="NCBI Taxonomy" id="1295533"/>
    <lineage>
        <taxon>Eukaryota</taxon>
        <taxon>Fungi</taxon>
        <taxon>Dikarya</taxon>
        <taxon>Basidiomycota</taxon>
        <taxon>Agaricomycotina</taxon>
        <taxon>Tremellomycetes</taxon>
        <taxon>Tremellales</taxon>
        <taxon>Cryptococcaceae</taxon>
        <taxon>Cryptococcus</taxon>
    </lineage>
</organism>
<dbReference type="Pfam" id="PF07855">
    <property type="entry name" value="ATG101"/>
    <property type="match status" value="1"/>
</dbReference>
<dbReference type="PANTHER" id="PTHR13292">
    <property type="entry name" value="AUTOPHAGY-RELATED PROTEIN 101"/>
    <property type="match status" value="1"/>
</dbReference>
<evidence type="ECO:0000256" key="3">
    <source>
        <dbReference type="ARBA" id="ARBA00023006"/>
    </source>
</evidence>
<feature type="region of interest" description="Disordered" evidence="4">
    <location>
        <begin position="196"/>
        <end position="219"/>
    </location>
</feature>
<dbReference type="Proteomes" id="UP000094065">
    <property type="component" value="Unassembled WGS sequence"/>
</dbReference>
<accession>A0A1E3HQW0</accession>
<sequence length="265" mass="28353">MDQVNHIKLTVDPSQVRGVLRGLLLAIFFHRSLDAVEAETFELLDSHISCSTTPSMQKDIASSIEDFALRYLESGESQGEMALVFLRSKAKKGWFAVTEELIPWEEHLITLSFQTSKPSASPLFSALMQIATYCLQHKDQVPPLTGSSDASVPYRILVEPASPVDLFSPTSPPSHPMRLTSPPPAPLTTATPATAIAQGSTLPSRPTDENISGNSMRRGLSPASARLGYLEQAKDGLRAVSAKAGAGVGWSGRAMGAAFGKGNGY</sequence>
<dbReference type="OrthoDB" id="10259639at2759"/>
<proteinExistence type="inferred from homology"/>
<dbReference type="GO" id="GO:0000407">
    <property type="term" value="C:phagophore assembly site"/>
    <property type="evidence" value="ECO:0007669"/>
    <property type="project" value="TreeGrafter"/>
</dbReference>
<gene>
    <name evidence="5" type="ORF">L202_04277</name>
</gene>
<dbReference type="PANTHER" id="PTHR13292:SF0">
    <property type="entry name" value="AUTOPHAGY-RELATED PROTEIN 101"/>
    <property type="match status" value="1"/>
</dbReference>
<evidence type="ECO:0000256" key="4">
    <source>
        <dbReference type="SAM" id="MobiDB-lite"/>
    </source>
</evidence>
<reference evidence="5 6" key="1">
    <citation type="submission" date="2016-06" db="EMBL/GenBank/DDBJ databases">
        <title>Evolution of pathogenesis and genome organization in the Tremellales.</title>
        <authorList>
            <person name="Cuomo C."/>
            <person name="Litvintseva A."/>
            <person name="Heitman J."/>
            <person name="Chen Y."/>
            <person name="Sun S."/>
            <person name="Springer D."/>
            <person name="Dromer F."/>
            <person name="Young S."/>
            <person name="Zeng Q."/>
            <person name="Chapman S."/>
            <person name="Gujja S."/>
            <person name="Saif S."/>
            <person name="Birren B."/>
        </authorList>
    </citation>
    <scope>NUCLEOTIDE SEQUENCE [LARGE SCALE GENOMIC DNA]</scope>
    <source>
        <strain evidence="5 6">CBS 6039</strain>
    </source>
</reference>
<dbReference type="InterPro" id="IPR012445">
    <property type="entry name" value="ATG101"/>
</dbReference>
<dbReference type="GO" id="GO:0019901">
    <property type="term" value="F:protein kinase binding"/>
    <property type="evidence" value="ECO:0007669"/>
    <property type="project" value="TreeGrafter"/>
</dbReference>
<feature type="compositionally biased region" description="Polar residues" evidence="4">
    <location>
        <begin position="198"/>
        <end position="215"/>
    </location>
</feature>
<keyword evidence="3" id="KW-0072">Autophagy</keyword>
<evidence type="ECO:0000256" key="2">
    <source>
        <dbReference type="ARBA" id="ARBA00018874"/>
    </source>
</evidence>
<comment type="similarity">
    <text evidence="1">Belongs to the ATG101 family.</text>
</comment>
<protein>
    <recommendedName>
        <fullName evidence="2">Autophagy-related protein 101</fullName>
    </recommendedName>
</protein>
<dbReference type="STRING" id="1295533.A0A1E3HQW0"/>
<dbReference type="EMBL" id="AWGJ01000006">
    <property type="protein sequence ID" value="ODN78702.1"/>
    <property type="molecule type" value="Genomic_DNA"/>
</dbReference>
<dbReference type="AlphaFoldDB" id="A0A1E3HQW0"/>
<dbReference type="GeneID" id="30155586"/>
<evidence type="ECO:0000256" key="1">
    <source>
        <dbReference type="ARBA" id="ARBA00007130"/>
    </source>
</evidence>
<dbReference type="GO" id="GO:0000045">
    <property type="term" value="P:autophagosome assembly"/>
    <property type="evidence" value="ECO:0007669"/>
    <property type="project" value="TreeGrafter"/>
</dbReference>
<name>A0A1E3HQW0_9TREE</name>